<dbReference type="EMBL" id="BKCJ010002991">
    <property type="protein sequence ID" value="GEU52280.1"/>
    <property type="molecule type" value="Genomic_DNA"/>
</dbReference>
<evidence type="ECO:0000313" key="1">
    <source>
        <dbReference type="EMBL" id="GEU52280.1"/>
    </source>
</evidence>
<protein>
    <submittedName>
        <fullName evidence="1">Uncharacterized protein</fullName>
    </submittedName>
</protein>
<name>A0A6L2KU70_TANCI</name>
<accession>A0A6L2KU70</accession>
<organism evidence="1">
    <name type="scientific">Tanacetum cinerariifolium</name>
    <name type="common">Dalmatian daisy</name>
    <name type="synonym">Chrysanthemum cinerariifolium</name>
    <dbReference type="NCBI Taxonomy" id="118510"/>
    <lineage>
        <taxon>Eukaryota</taxon>
        <taxon>Viridiplantae</taxon>
        <taxon>Streptophyta</taxon>
        <taxon>Embryophyta</taxon>
        <taxon>Tracheophyta</taxon>
        <taxon>Spermatophyta</taxon>
        <taxon>Magnoliopsida</taxon>
        <taxon>eudicotyledons</taxon>
        <taxon>Gunneridae</taxon>
        <taxon>Pentapetalae</taxon>
        <taxon>asterids</taxon>
        <taxon>campanulids</taxon>
        <taxon>Asterales</taxon>
        <taxon>Asteraceae</taxon>
        <taxon>Asteroideae</taxon>
        <taxon>Anthemideae</taxon>
        <taxon>Anthemidinae</taxon>
        <taxon>Tanacetum</taxon>
    </lineage>
</organism>
<comment type="caution">
    <text evidence="1">The sequence shown here is derived from an EMBL/GenBank/DDBJ whole genome shotgun (WGS) entry which is preliminary data.</text>
</comment>
<sequence>MMERDAEREEMYDQMRKFMQDINVGPVRQAKKGPIIVGKHYGLSDFSRFQSMQGFPHAGPSSIPTQANISFFEDVQATLSYGHNMAMPNWQTPMTSHPDTSNWQTHMPSRLANLNWKTPISSHSHVAGLFKPNILNQKRRKVRPSIYRRTPFMDLPPTTVLPKKRGKCETGNYFLYVNVDPSKSQPGTAEPKGLVVRGRVYAHKCWRKSLGHRDGERVLIEGRIIYIKAEFPMIILVIDIIWSIAKFPVTRVMYLKTIPSKGRIETGRVWMIKDCSNSKVIRRATRGSILKDIEFQRLQARDMLWTEPISNASVEAVQCETSTEFRAIEGRLRNSNHRKEDWTKMIGSMAYKFEFRAQQTNAIGN</sequence>
<gene>
    <name evidence="1" type="ORF">Tci_024258</name>
</gene>
<dbReference type="AlphaFoldDB" id="A0A6L2KU70"/>
<proteinExistence type="predicted"/>
<reference evidence="1" key="1">
    <citation type="journal article" date="2019" name="Sci. Rep.">
        <title>Draft genome of Tanacetum cinerariifolium, the natural source of mosquito coil.</title>
        <authorList>
            <person name="Yamashiro T."/>
            <person name="Shiraishi A."/>
            <person name="Satake H."/>
            <person name="Nakayama K."/>
        </authorList>
    </citation>
    <scope>NUCLEOTIDE SEQUENCE</scope>
</reference>